<dbReference type="Proteomes" id="UP000044602">
    <property type="component" value="Unassembled WGS sequence"/>
</dbReference>
<evidence type="ECO:0000313" key="11">
    <source>
        <dbReference type="Proteomes" id="UP000044602"/>
    </source>
</evidence>
<dbReference type="EMBL" id="CVQI01026113">
    <property type="protein sequence ID" value="CRK33859.1"/>
    <property type="molecule type" value="Genomic_DNA"/>
</dbReference>
<dbReference type="PANTHER" id="PTHR33048:SF134">
    <property type="entry name" value="INTEGRAL MEMBRANE PROTEIN"/>
    <property type="match status" value="1"/>
</dbReference>
<feature type="transmembrane region" description="Helical" evidence="6">
    <location>
        <begin position="173"/>
        <end position="197"/>
    </location>
</feature>
<comment type="subcellular location">
    <subcellularLocation>
        <location evidence="1">Membrane</location>
        <topology evidence="1">Multi-pass membrane protein</topology>
    </subcellularLocation>
</comment>
<evidence type="ECO:0000256" key="5">
    <source>
        <dbReference type="ARBA" id="ARBA00038359"/>
    </source>
</evidence>
<evidence type="ECO:0000256" key="3">
    <source>
        <dbReference type="ARBA" id="ARBA00022989"/>
    </source>
</evidence>
<dbReference type="EMBL" id="JAEMWZ010000003">
    <property type="protein sequence ID" value="KAG7143662.1"/>
    <property type="molecule type" value="Genomic_DNA"/>
</dbReference>
<evidence type="ECO:0000256" key="1">
    <source>
        <dbReference type="ARBA" id="ARBA00004141"/>
    </source>
</evidence>
<evidence type="ECO:0000313" key="10">
    <source>
        <dbReference type="EMBL" id="KAG7143662.1"/>
    </source>
</evidence>
<dbReference type="GO" id="GO:0016020">
    <property type="term" value="C:membrane"/>
    <property type="evidence" value="ECO:0007669"/>
    <property type="project" value="UniProtKB-SubCell"/>
</dbReference>
<dbReference type="OrthoDB" id="5391602at2759"/>
<reference evidence="11 12" key="1">
    <citation type="submission" date="2015-05" db="EMBL/GenBank/DDBJ databases">
        <authorList>
            <person name="Fogelqvist Johan"/>
        </authorList>
    </citation>
    <scope>NUCLEOTIDE SEQUENCE [LARGE SCALE GENOMIC DNA]</scope>
    <source>
        <strain evidence="8">VL1</strain>
        <strain evidence="9">VL2</strain>
    </source>
</reference>
<feature type="transmembrane region" description="Helical" evidence="6">
    <location>
        <begin position="130"/>
        <end position="153"/>
    </location>
</feature>
<evidence type="ECO:0000256" key="6">
    <source>
        <dbReference type="SAM" id="Phobius"/>
    </source>
</evidence>
<proteinExistence type="inferred from homology"/>
<evidence type="ECO:0000313" key="12">
    <source>
        <dbReference type="Proteomes" id="UP000045706"/>
    </source>
</evidence>
<name>A0A0G4MI09_VERLO</name>
<gene>
    <name evidence="8" type="ORF">BN1708_015307</name>
    <name evidence="9" type="ORF">BN1723_014781</name>
    <name evidence="10" type="ORF">HYQ45_000198</name>
</gene>
<feature type="transmembrane region" description="Helical" evidence="6">
    <location>
        <begin position="12"/>
        <end position="34"/>
    </location>
</feature>
<dbReference type="PANTHER" id="PTHR33048">
    <property type="entry name" value="PTH11-LIKE INTEGRAL MEMBRANE PROTEIN (AFU_ORTHOLOGUE AFUA_5G11245)"/>
    <property type="match status" value="1"/>
</dbReference>
<feature type="transmembrane region" description="Helical" evidence="6">
    <location>
        <begin position="209"/>
        <end position="234"/>
    </location>
</feature>
<evidence type="ECO:0000256" key="4">
    <source>
        <dbReference type="ARBA" id="ARBA00023136"/>
    </source>
</evidence>
<dbReference type="AlphaFoldDB" id="A0A0G4MI09"/>
<dbReference type="Proteomes" id="UP000045706">
    <property type="component" value="Unassembled WGS sequence"/>
</dbReference>
<dbReference type="Pfam" id="PF20684">
    <property type="entry name" value="Fung_rhodopsin"/>
    <property type="match status" value="1"/>
</dbReference>
<keyword evidence="3 6" id="KW-1133">Transmembrane helix</keyword>
<evidence type="ECO:0000259" key="7">
    <source>
        <dbReference type="Pfam" id="PF20684"/>
    </source>
</evidence>
<evidence type="ECO:0000256" key="2">
    <source>
        <dbReference type="ARBA" id="ARBA00022692"/>
    </source>
</evidence>
<comment type="similarity">
    <text evidence="5">Belongs to the SAT4 family.</text>
</comment>
<evidence type="ECO:0000313" key="8">
    <source>
        <dbReference type="EMBL" id="CRK28664.1"/>
    </source>
</evidence>
<keyword evidence="2 6" id="KW-0812">Transmembrane</keyword>
<keyword evidence="4 6" id="KW-0472">Membrane</keyword>
<organism evidence="9 12">
    <name type="scientific">Verticillium longisporum</name>
    <name type="common">Verticillium dahliae var. longisporum</name>
    <dbReference type="NCBI Taxonomy" id="100787"/>
    <lineage>
        <taxon>Eukaryota</taxon>
        <taxon>Fungi</taxon>
        <taxon>Dikarya</taxon>
        <taxon>Ascomycota</taxon>
        <taxon>Pezizomycotina</taxon>
        <taxon>Sordariomycetes</taxon>
        <taxon>Hypocreomycetidae</taxon>
        <taxon>Glomerellales</taxon>
        <taxon>Plectosphaerellaceae</taxon>
        <taxon>Verticillium</taxon>
    </lineage>
</organism>
<accession>A0A0G4MI09</accession>
<keyword evidence="11" id="KW-1185">Reference proteome</keyword>
<feature type="transmembrane region" description="Helical" evidence="6">
    <location>
        <begin position="46"/>
        <end position="65"/>
    </location>
</feature>
<feature type="transmembrane region" description="Helical" evidence="6">
    <location>
        <begin position="98"/>
        <end position="123"/>
    </location>
</feature>
<sequence length="373" mass="41350">MVVMTHEYTKNQMIGLAVGSMFLPIIFYGLRIWARLIIKRITLDDYLAGAALVLSIVCCSLQLAATFHGHLGQHQPQHPDGTAIMEDPGLAFFEKSKFALNMLSIVGLGLVKSSILVLYLSLFPNRKFKWVVYGVLGYVIVWTVSFFFSHLFTCYPVTAFIDFFQDKKCVNQVAMFLTVLYTNVVADFAILVLPIPMVMSIQLKLRRKIAVLGMLSLGAAVCAVSVTRVIAVYAIAKQYVHYPNDIIYYTAPVFFWTNIELSMAVVCACLPTLRPIWRHLFPKETVTGNNSYEMGYGSGRTGTKKGNHNKMPYTELDEMELNAGNSHTRSASPASGTVVKEIGIRQTVEPADDSSAIYLPPAESVVGPLGPRI</sequence>
<feature type="domain" description="Rhodopsin" evidence="7">
    <location>
        <begin position="30"/>
        <end position="278"/>
    </location>
</feature>
<dbReference type="EMBL" id="CVQH01020829">
    <property type="protein sequence ID" value="CRK28664.1"/>
    <property type="molecule type" value="Genomic_DNA"/>
</dbReference>
<protein>
    <submittedName>
        <fullName evidence="10">Satratoxin biosynthesis SC1 cluster protein 4 like</fullName>
    </submittedName>
</protein>
<dbReference type="InterPro" id="IPR052337">
    <property type="entry name" value="SAT4-like"/>
</dbReference>
<reference evidence="10" key="2">
    <citation type="journal article" date="2021" name="Mol. Plant Pathol.">
        <title>A 20-kb lineage-specific genomic region tames virulence in pathogenic amphidiploid Verticillium longisporum.</title>
        <authorList>
            <person name="Harting R."/>
            <person name="Starke J."/>
            <person name="Kusch H."/>
            <person name="Poggeler S."/>
            <person name="Maurus I."/>
            <person name="Schluter R."/>
            <person name="Landesfeind M."/>
            <person name="Bulla I."/>
            <person name="Nowrousian M."/>
            <person name="de Jonge R."/>
            <person name="Stahlhut G."/>
            <person name="Hoff K.J."/>
            <person name="Asshauer K.P."/>
            <person name="Thurmer A."/>
            <person name="Stanke M."/>
            <person name="Daniel R."/>
            <person name="Morgenstern B."/>
            <person name="Thomma B.P.H.J."/>
            <person name="Kronstad J.W."/>
            <person name="Braus-Stromeyer S.A."/>
            <person name="Braus G.H."/>
        </authorList>
    </citation>
    <scope>NUCLEOTIDE SEQUENCE</scope>
    <source>
        <strain evidence="10">Vl32</strain>
    </source>
</reference>
<dbReference type="InterPro" id="IPR049326">
    <property type="entry name" value="Rhodopsin_dom_fungi"/>
</dbReference>
<evidence type="ECO:0000313" key="9">
    <source>
        <dbReference type="EMBL" id="CRK33859.1"/>
    </source>
</evidence>
<dbReference type="Proteomes" id="UP000689129">
    <property type="component" value="Unassembled WGS sequence"/>
</dbReference>
<feature type="transmembrane region" description="Helical" evidence="6">
    <location>
        <begin position="246"/>
        <end position="273"/>
    </location>
</feature>